<reference evidence="2 3" key="1">
    <citation type="submission" date="2018-05" db="EMBL/GenBank/DDBJ databases">
        <title>Paenibacillus flagellatus sp. nov., isolated from selenium mineral soil.</title>
        <authorList>
            <person name="Dai X."/>
        </authorList>
    </citation>
    <scope>NUCLEOTIDE SEQUENCE [LARGE SCALE GENOMIC DNA]</scope>
    <source>
        <strain evidence="2 3">DXL2</strain>
    </source>
</reference>
<feature type="signal peptide" evidence="1">
    <location>
        <begin position="1"/>
        <end position="27"/>
    </location>
</feature>
<dbReference type="RefSeq" id="WP_110840810.1">
    <property type="nucleotide sequence ID" value="NZ_QJVJ01000006.1"/>
</dbReference>
<evidence type="ECO:0000313" key="2">
    <source>
        <dbReference type="EMBL" id="PYI53822.1"/>
    </source>
</evidence>
<dbReference type="Gene3D" id="2.60.40.10">
    <property type="entry name" value="Immunoglobulins"/>
    <property type="match status" value="1"/>
</dbReference>
<evidence type="ECO:0000256" key="1">
    <source>
        <dbReference type="SAM" id="SignalP"/>
    </source>
</evidence>
<accession>A0A2V5K513</accession>
<organism evidence="2 3">
    <name type="scientific">Paenibacillus flagellatus</name>
    <dbReference type="NCBI Taxonomy" id="2211139"/>
    <lineage>
        <taxon>Bacteria</taxon>
        <taxon>Bacillati</taxon>
        <taxon>Bacillota</taxon>
        <taxon>Bacilli</taxon>
        <taxon>Bacillales</taxon>
        <taxon>Paenibacillaceae</taxon>
        <taxon>Paenibacillus</taxon>
    </lineage>
</organism>
<keyword evidence="1" id="KW-0732">Signal</keyword>
<feature type="chain" id="PRO_5016033409" evidence="1">
    <location>
        <begin position="28"/>
        <end position="920"/>
    </location>
</feature>
<dbReference type="NCBIfam" id="NF047446">
    <property type="entry name" value="barrel_OmpL47"/>
    <property type="match status" value="1"/>
</dbReference>
<evidence type="ECO:0000313" key="3">
    <source>
        <dbReference type="Proteomes" id="UP000247476"/>
    </source>
</evidence>
<keyword evidence="3" id="KW-1185">Reference proteome</keyword>
<protein>
    <submittedName>
        <fullName evidence="2">Uncharacterized protein</fullName>
    </submittedName>
</protein>
<name>A0A2V5K513_9BACL</name>
<dbReference type="EMBL" id="QJVJ01000006">
    <property type="protein sequence ID" value="PYI53822.1"/>
    <property type="molecule type" value="Genomic_DNA"/>
</dbReference>
<dbReference type="AlphaFoldDB" id="A0A2V5K513"/>
<dbReference type="InterPro" id="IPR013783">
    <property type="entry name" value="Ig-like_fold"/>
</dbReference>
<dbReference type="InterPro" id="IPR058094">
    <property type="entry name" value="Ig-like_OmpL47-like"/>
</dbReference>
<dbReference type="Proteomes" id="UP000247476">
    <property type="component" value="Unassembled WGS sequence"/>
</dbReference>
<dbReference type="Gene3D" id="3.30.1920.20">
    <property type="match status" value="1"/>
</dbReference>
<proteinExistence type="predicted"/>
<dbReference type="OrthoDB" id="197688at2"/>
<gene>
    <name evidence="2" type="ORF">DLM86_14790</name>
</gene>
<comment type="caution">
    <text evidence="2">The sequence shown here is derived from an EMBL/GenBank/DDBJ whole genome shotgun (WGS) entry which is preliminary data.</text>
</comment>
<sequence>MKKRSRRNVSIVLLLALIMSAVSPVLADTARANTARTNPYAAKLNASMANATLPNLPACTSATDSWGLVYTHAVHAKWRAWAITHSLSTLTDGQKESLKGQSKALVDYLIGCQLPEGNWWKAGSGRTGDDNANRFLLLSLLDALWMLRTNGHFQQEMPQWLERLKPAVEYQYNYYGRQSRVDSYGDISKEYANADAGYAFVMGLSWKLWQEDRYLRSAEAFLDAIDSNVMPDGAFHYLQDSNEVASYHEVTVNWLSRLYTIAGLEKAAAIIRKTVDYYPYLLNNSGGAETSSHVWWKQSPVVNDYVPPSLPDIVAALTGDGRNKWYAERLPILYVDPSFYGVDYWRDDIVPVAPADSRVVRDRNLGPIGGARGWHGDFNWVGTLGQTANTFVGVRTMRGAMGSKTKNGYIELVKPEVEFNGYSADATAIHYPKALVTSPEFAALSARYKPRRAQYIHVGEYPESPWQVHQIWLQLKTGVVGLVSMQSLAEQSPNYARVHLKASEKETFAFQPVAPNVFGLGDLRVSVLANSFGSSDLSSKSLYVGNGSKQTYAAGQTFDVAADISPVWATPGDGFAKLEAGPFLGFHIRKDSQRYYVFSNTSAESRDLTYTVEGGLNAADVYKSWVTVDAAGYNPPVSANGATLSVPQVPPYGLVVVRTDGASDTAPPQTDASVEGIERNGWYVSPVTVSLTASDNGGSEVKETRFSLDGGATWTRYERPIRIGEEGRHAVAYRSEDTAGNIEDVRTVEVGTDWTGPILDGPRQTSYRQTDPIELTVSADDALSGVERLEARLDGRPIGIPARFDALTVGAGTHVLSVEASDRAGNVTEAVYDVTVEVTPDDLAEIIRKGADRGWIDNPGIRNGLIRKAERAQEAKSDPERLAQALNALRHEIEAQSGKHIAAEFAELLLDDIRYVLEQS</sequence>